<dbReference type="Pfam" id="PF03401">
    <property type="entry name" value="TctC"/>
    <property type="match status" value="1"/>
</dbReference>
<dbReference type="CDD" id="cd13578">
    <property type="entry name" value="PBP2_Bug27"/>
    <property type="match status" value="1"/>
</dbReference>
<dbReference type="AlphaFoldDB" id="A0A1C3K4W3"/>
<gene>
    <name evidence="2" type="ORF">ODI_04324</name>
    <name evidence="3" type="ORF">ODI_R0526</name>
</gene>
<evidence type="ECO:0000313" key="2">
    <source>
        <dbReference type="EMBL" id="SBT26551.1"/>
    </source>
</evidence>
<evidence type="ECO:0000313" key="4">
    <source>
        <dbReference type="Proteomes" id="UP000078558"/>
    </source>
</evidence>
<reference evidence="3 4" key="2">
    <citation type="submission" date="2017-08" db="EMBL/GenBank/DDBJ databases">
        <authorList>
            <person name="de Groot N.N."/>
        </authorList>
    </citation>
    <scope>NUCLEOTIDE SEQUENCE [LARGE SCALE GENOMIC DNA]</scope>
    <source>
        <strain evidence="3">Orrdi1</strain>
    </source>
</reference>
<protein>
    <submittedName>
        <fullName evidence="2">Putative exported protein</fullName>
    </submittedName>
</protein>
<name>A0A1C3K4W3_9BURK</name>
<keyword evidence="4" id="KW-1185">Reference proteome</keyword>
<reference evidence="2 4" key="1">
    <citation type="submission" date="2016-06" db="EMBL/GenBank/DDBJ databases">
        <authorList>
            <person name="Kjaerup R.B."/>
            <person name="Dalgaard T.S."/>
            <person name="Juul-Madsen H.R."/>
        </authorList>
    </citation>
    <scope>NUCLEOTIDE SEQUENCE [LARGE SCALE GENOMIC DNA]</scope>
    <source>
        <strain evidence="2">Orrdi1</strain>
    </source>
</reference>
<sequence>MLGLAAGASAQGTYPDKPIRIVVPYPAGGFNDTLGRVVGAKLAEAWGQPAIVDNKPGAGTQIGTSFAAKAPADGYTVLVVQFPFAANPWLYRQLPYDTAKDFAPVVLAGRSPMLLVVNAKSRYQSTADVLAAAKARPGAINYGSSGSGSSNHLAMELFESMAGVEMTQVPYKGSTPLLTDLAGGQVEVAFDAFPHALPFIQSGKVRPLAIASADRSPLMPELPTLGQAGVPGYEVSSWHGFVVPAGTPAPIVEKLNTQINAILKQPEVRKVFAEQGVVPDGGTAAEFGAFIGQQMDMWKKVVSESGIPPQ</sequence>
<dbReference type="PANTHER" id="PTHR42928">
    <property type="entry name" value="TRICARBOXYLATE-BINDING PROTEIN"/>
    <property type="match status" value="1"/>
</dbReference>
<dbReference type="PIRSF" id="PIRSF017082">
    <property type="entry name" value="YflP"/>
    <property type="match status" value="1"/>
</dbReference>
<proteinExistence type="inferred from homology"/>
<dbReference type="KEGG" id="odi:ODI_R0526"/>
<dbReference type="PANTHER" id="PTHR42928:SF5">
    <property type="entry name" value="BLR1237 PROTEIN"/>
    <property type="match status" value="1"/>
</dbReference>
<dbReference type="Gene3D" id="3.40.190.10">
    <property type="entry name" value="Periplasmic binding protein-like II"/>
    <property type="match status" value="1"/>
</dbReference>
<evidence type="ECO:0000256" key="1">
    <source>
        <dbReference type="ARBA" id="ARBA00006987"/>
    </source>
</evidence>
<dbReference type="InterPro" id="IPR042100">
    <property type="entry name" value="Bug_dom1"/>
</dbReference>
<dbReference type="EMBL" id="FLRC01000033">
    <property type="protein sequence ID" value="SBT26551.1"/>
    <property type="molecule type" value="Genomic_DNA"/>
</dbReference>
<dbReference type="Gene3D" id="3.40.190.150">
    <property type="entry name" value="Bordetella uptake gene, domain 1"/>
    <property type="match status" value="1"/>
</dbReference>
<dbReference type="Proteomes" id="UP000078558">
    <property type="component" value="Chromosome I"/>
</dbReference>
<dbReference type="STRING" id="1851544.ODI_04324"/>
<dbReference type="InterPro" id="IPR005064">
    <property type="entry name" value="BUG"/>
</dbReference>
<organism evidence="2 4">
    <name type="scientific">Orrella dioscoreae</name>
    <dbReference type="NCBI Taxonomy" id="1851544"/>
    <lineage>
        <taxon>Bacteria</taxon>
        <taxon>Pseudomonadati</taxon>
        <taxon>Pseudomonadota</taxon>
        <taxon>Betaproteobacteria</taxon>
        <taxon>Burkholderiales</taxon>
        <taxon>Alcaligenaceae</taxon>
        <taxon>Orrella</taxon>
    </lineage>
</organism>
<dbReference type="EMBL" id="LT907988">
    <property type="protein sequence ID" value="SOE46901.1"/>
    <property type="molecule type" value="Genomic_DNA"/>
</dbReference>
<accession>A0A1C3K4W3</accession>
<comment type="similarity">
    <text evidence="1">Belongs to the UPF0065 (bug) family.</text>
</comment>
<evidence type="ECO:0000313" key="3">
    <source>
        <dbReference type="EMBL" id="SOE46901.1"/>
    </source>
</evidence>
<dbReference type="SUPFAM" id="SSF53850">
    <property type="entry name" value="Periplasmic binding protein-like II"/>
    <property type="match status" value="1"/>
</dbReference>